<protein>
    <submittedName>
        <fullName evidence="1">Uncharacterized protein</fullName>
    </submittedName>
</protein>
<evidence type="ECO:0000313" key="2">
    <source>
        <dbReference type="Proteomes" id="UP001199469"/>
    </source>
</evidence>
<keyword evidence="2" id="KW-1185">Reference proteome</keyword>
<organism evidence="1 2">
    <name type="scientific">Actinomycetospora endophytica</name>
    <dbReference type="NCBI Taxonomy" id="2291215"/>
    <lineage>
        <taxon>Bacteria</taxon>
        <taxon>Bacillati</taxon>
        <taxon>Actinomycetota</taxon>
        <taxon>Actinomycetes</taxon>
        <taxon>Pseudonocardiales</taxon>
        <taxon>Pseudonocardiaceae</taxon>
        <taxon>Actinomycetospora</taxon>
    </lineage>
</organism>
<evidence type="ECO:0000313" key="1">
    <source>
        <dbReference type="EMBL" id="MCD2196135.1"/>
    </source>
</evidence>
<accession>A0ABS8PCX5</accession>
<gene>
    <name evidence="1" type="ORF">LQ327_22440</name>
</gene>
<sequence>MTVLILRSVSPGRAPTFDQIAEDRSGFDRHPLSERWKSAREVCIFAPSGVNLLSAANADLLRREVLARPRGIVRVVLLDPTCVEAVDQTGHHLDDELDYPTQRLGPGIDATMEQLRTMASWPVAGSFEYRVLGYNPGFSLLVTNPSQAGGSVIVEFHGFHNEATVGRMHIELTRDVSDRWFAYWVDQFEHMWRRAARPTGHQQGASMEGLNE</sequence>
<dbReference type="Proteomes" id="UP001199469">
    <property type="component" value="Unassembled WGS sequence"/>
</dbReference>
<name>A0ABS8PCX5_9PSEU</name>
<dbReference type="EMBL" id="JAJNDB010000005">
    <property type="protein sequence ID" value="MCD2196135.1"/>
    <property type="molecule type" value="Genomic_DNA"/>
</dbReference>
<comment type="caution">
    <text evidence="1">The sequence shown here is derived from an EMBL/GenBank/DDBJ whole genome shotgun (WGS) entry which is preliminary data.</text>
</comment>
<proteinExistence type="predicted"/>
<reference evidence="1 2" key="1">
    <citation type="submission" date="2021-11" db="EMBL/GenBank/DDBJ databases">
        <title>Draft genome sequence of Actinomycetospora sp. SF1 isolated from the rhizosphere soil.</title>
        <authorList>
            <person name="Duangmal K."/>
            <person name="Chantavorakit T."/>
        </authorList>
    </citation>
    <scope>NUCLEOTIDE SEQUENCE [LARGE SCALE GENOMIC DNA]</scope>
    <source>
        <strain evidence="1 2">TBRC 5722</strain>
    </source>
</reference>